<dbReference type="InterPro" id="IPR004843">
    <property type="entry name" value="Calcineurin-like_PHP"/>
</dbReference>
<dbReference type="GO" id="GO:0016787">
    <property type="term" value="F:hydrolase activity"/>
    <property type="evidence" value="ECO:0007669"/>
    <property type="project" value="InterPro"/>
</dbReference>
<dbReference type="SUPFAM" id="SSF56300">
    <property type="entry name" value="Metallo-dependent phosphatases"/>
    <property type="match status" value="1"/>
</dbReference>
<dbReference type="InterPro" id="IPR029052">
    <property type="entry name" value="Metallo-depent_PP-like"/>
</dbReference>
<comment type="caution">
    <text evidence="2">The sequence shown here is derived from an EMBL/GenBank/DDBJ whole genome shotgun (WGS) entry which is preliminary data.</text>
</comment>
<dbReference type="Proteomes" id="UP001139450">
    <property type="component" value="Unassembled WGS sequence"/>
</dbReference>
<accession>A0A9X2B7W8</accession>
<evidence type="ECO:0000313" key="2">
    <source>
        <dbReference type="EMBL" id="MCJ8209039.1"/>
    </source>
</evidence>
<reference evidence="2" key="1">
    <citation type="submission" date="2022-04" db="EMBL/GenBank/DDBJ databases">
        <title>Mucilaginibacter sp. RS28 isolated from freshwater.</title>
        <authorList>
            <person name="Ko S.-R."/>
        </authorList>
    </citation>
    <scope>NUCLEOTIDE SEQUENCE</scope>
    <source>
        <strain evidence="2">RS28</strain>
    </source>
</reference>
<proteinExistence type="predicted"/>
<evidence type="ECO:0000259" key="1">
    <source>
        <dbReference type="Pfam" id="PF00149"/>
    </source>
</evidence>
<name>A0A9X2B7W8_9SPHI</name>
<dbReference type="PANTHER" id="PTHR43143">
    <property type="entry name" value="METALLOPHOSPHOESTERASE, CALCINEURIN SUPERFAMILY"/>
    <property type="match status" value="1"/>
</dbReference>
<gene>
    <name evidence="2" type="ORF">MUY27_04915</name>
</gene>
<organism evidence="2 3">
    <name type="scientific">Mucilaginibacter straminoryzae</name>
    <dbReference type="NCBI Taxonomy" id="2932774"/>
    <lineage>
        <taxon>Bacteria</taxon>
        <taxon>Pseudomonadati</taxon>
        <taxon>Bacteroidota</taxon>
        <taxon>Sphingobacteriia</taxon>
        <taxon>Sphingobacteriales</taxon>
        <taxon>Sphingobacteriaceae</taxon>
        <taxon>Mucilaginibacter</taxon>
    </lineage>
</organism>
<dbReference type="AlphaFoldDB" id="A0A9X2B7W8"/>
<feature type="domain" description="Calcineurin-like phosphoesterase" evidence="1">
    <location>
        <begin position="8"/>
        <end position="189"/>
    </location>
</feature>
<dbReference type="EMBL" id="JALJEJ010000002">
    <property type="protein sequence ID" value="MCJ8209039.1"/>
    <property type="molecule type" value="Genomic_DNA"/>
</dbReference>
<evidence type="ECO:0000313" key="3">
    <source>
        <dbReference type="Proteomes" id="UP001139450"/>
    </source>
</evidence>
<dbReference type="Pfam" id="PF00149">
    <property type="entry name" value="Metallophos"/>
    <property type="match status" value="1"/>
</dbReference>
<dbReference type="Gene3D" id="3.60.21.10">
    <property type="match status" value="1"/>
</dbReference>
<sequence length="370" mass="41046">MSSLPLIFAHIGDLHITRAQEQNYIDLLSIISQIETELGDQLDFVVLPGDNADNGKPEQYRLVATALKMLSVPVYILSGDHDMEQGSLDNLYAMPFARQMPFSKLHKGNRCIFIDVCGPGSGGPDFRIGEQQLQWLHSELAQETNAGETILLFMHTFPADLKDAAEKQLLNELLARYNVTLVDMGHTHYNEITNNGQTIFTATRSTGQIEEGPVGYTVISTYNGVVSWRFKHLADPFPLVMINSPVDYRLANNSAQKVGDELEVCATILGSRPLKSVECRTDIANWVTMTEFNKRFWKTTLQTPENLTGLTVKATDVTGRPGQWTIQPLTEIYTFPIRIKDGSDADTIGAWPENGIFGTQLGPNSNGKPS</sequence>
<dbReference type="PANTHER" id="PTHR43143:SF1">
    <property type="entry name" value="SERINE_THREONINE-PROTEIN PHOSPHATASE CPPED1"/>
    <property type="match status" value="1"/>
</dbReference>
<keyword evidence="3" id="KW-1185">Reference proteome</keyword>
<dbReference type="RefSeq" id="WP_245128873.1">
    <property type="nucleotide sequence ID" value="NZ_JALJEJ010000002.1"/>
</dbReference>
<protein>
    <submittedName>
        <fullName evidence="2">Metallophosphoesterase</fullName>
    </submittedName>
</protein>
<dbReference type="InterPro" id="IPR051918">
    <property type="entry name" value="STPP_CPPED1"/>
</dbReference>